<evidence type="ECO:0000256" key="2">
    <source>
        <dbReference type="ARBA" id="ARBA00023015"/>
    </source>
</evidence>
<keyword evidence="2" id="KW-0805">Transcription regulation</keyword>
<evidence type="ECO:0000256" key="4">
    <source>
        <dbReference type="ARBA" id="ARBA00023242"/>
    </source>
</evidence>
<keyword evidence="3" id="KW-0804">Transcription</keyword>
<organism evidence="5 6">
    <name type="scientific">Aristolochia fimbriata</name>
    <name type="common">White veined hardy Dutchman's pipe vine</name>
    <dbReference type="NCBI Taxonomy" id="158543"/>
    <lineage>
        <taxon>Eukaryota</taxon>
        <taxon>Viridiplantae</taxon>
        <taxon>Streptophyta</taxon>
        <taxon>Embryophyta</taxon>
        <taxon>Tracheophyta</taxon>
        <taxon>Spermatophyta</taxon>
        <taxon>Magnoliopsida</taxon>
        <taxon>Magnoliidae</taxon>
        <taxon>Piperales</taxon>
        <taxon>Aristolochiaceae</taxon>
        <taxon>Aristolochia</taxon>
    </lineage>
</organism>
<dbReference type="PANTHER" id="PTHR48068">
    <property type="entry name" value="TAF9 RNA POLYMERASE II, TATA BOX-BINDING PROTEIN (TBP)-ASSOCIATED FACTOR"/>
    <property type="match status" value="1"/>
</dbReference>
<protein>
    <submittedName>
        <fullName evidence="5">Uncharacterized protein</fullName>
    </submittedName>
</protein>
<proteinExistence type="predicted"/>
<dbReference type="Pfam" id="PF02291">
    <property type="entry name" value="TFIID-31kDa"/>
    <property type="match status" value="1"/>
</dbReference>
<reference evidence="5 6" key="1">
    <citation type="submission" date="2021-07" db="EMBL/GenBank/DDBJ databases">
        <title>The Aristolochia fimbriata genome: insights into angiosperm evolution, floral development and chemical biosynthesis.</title>
        <authorList>
            <person name="Jiao Y."/>
        </authorList>
    </citation>
    <scope>NUCLEOTIDE SEQUENCE [LARGE SCALE GENOMIC DNA]</scope>
    <source>
        <strain evidence="5">IBCAS-2021</strain>
        <tissue evidence="5">Leaf</tissue>
    </source>
</reference>
<dbReference type="Proteomes" id="UP000825729">
    <property type="component" value="Unassembled WGS sequence"/>
</dbReference>
<dbReference type="GO" id="GO:0003713">
    <property type="term" value="F:transcription coactivator activity"/>
    <property type="evidence" value="ECO:0007669"/>
    <property type="project" value="TreeGrafter"/>
</dbReference>
<dbReference type="GO" id="GO:0051123">
    <property type="term" value="P:RNA polymerase II preinitiation complex assembly"/>
    <property type="evidence" value="ECO:0007669"/>
    <property type="project" value="TreeGrafter"/>
</dbReference>
<dbReference type="InterPro" id="IPR003162">
    <property type="entry name" value="TFIID-31"/>
</dbReference>
<name>A0AAV7ECV3_ARIFI</name>
<comment type="subcellular location">
    <subcellularLocation>
        <location evidence="1">Nucleus</location>
    </subcellularLocation>
</comment>
<evidence type="ECO:0000313" key="5">
    <source>
        <dbReference type="EMBL" id="KAG9445083.1"/>
    </source>
</evidence>
<dbReference type="AlphaFoldDB" id="A0AAV7ECV3"/>
<dbReference type="PANTHER" id="PTHR48068:SF4">
    <property type="entry name" value="TATA-BOX BINDING PROTEIN ASSOCIATED FACTOR 9"/>
    <property type="match status" value="1"/>
</dbReference>
<evidence type="ECO:0000313" key="6">
    <source>
        <dbReference type="Proteomes" id="UP000825729"/>
    </source>
</evidence>
<dbReference type="EMBL" id="JAINDJ010000006">
    <property type="protein sequence ID" value="KAG9445083.1"/>
    <property type="molecule type" value="Genomic_DNA"/>
</dbReference>
<dbReference type="GO" id="GO:0005669">
    <property type="term" value="C:transcription factor TFIID complex"/>
    <property type="evidence" value="ECO:0007669"/>
    <property type="project" value="TreeGrafter"/>
</dbReference>
<keyword evidence="4" id="KW-0539">Nucleus</keyword>
<dbReference type="GO" id="GO:0016251">
    <property type="term" value="F:RNA polymerase II general transcription initiation factor activity"/>
    <property type="evidence" value="ECO:0007669"/>
    <property type="project" value="TreeGrafter"/>
</dbReference>
<keyword evidence="6" id="KW-1185">Reference proteome</keyword>
<dbReference type="CDD" id="cd07979">
    <property type="entry name" value="HFD_TAF9"/>
    <property type="match status" value="1"/>
</dbReference>
<accession>A0AAV7ECV3</accession>
<dbReference type="InterPro" id="IPR051431">
    <property type="entry name" value="TFIID_subunit_9"/>
</dbReference>
<evidence type="ECO:0000256" key="3">
    <source>
        <dbReference type="ARBA" id="ARBA00023163"/>
    </source>
</evidence>
<evidence type="ECO:0000256" key="1">
    <source>
        <dbReference type="ARBA" id="ARBA00004123"/>
    </source>
</evidence>
<sequence length="161" mass="17876">MSEMKMSEREEGNEELPRDAKIVKSLLKSMGIQHAFKPAIDCEDIKLAIQTKVNCSFSQPPPRKVLLELARNRNKIPLPKSVGADGIESSGATPSSSSPIYCILLRRERLISPIHVSTSPASVDEGTTCSAVSRRAFGFPTEFFRVVCHTSYGWFLAHWPE</sequence>
<dbReference type="GO" id="GO:0000124">
    <property type="term" value="C:SAGA complex"/>
    <property type="evidence" value="ECO:0007669"/>
    <property type="project" value="TreeGrafter"/>
</dbReference>
<gene>
    <name evidence="5" type="ORF">H6P81_016423</name>
</gene>
<comment type="caution">
    <text evidence="5">The sequence shown here is derived from an EMBL/GenBank/DDBJ whole genome shotgun (WGS) entry which is preliminary data.</text>
</comment>